<comment type="caution">
    <text evidence="2">The sequence shown here is derived from an EMBL/GenBank/DDBJ whole genome shotgun (WGS) entry which is preliminary data.</text>
</comment>
<accession>A0A9P7EBI3</accession>
<dbReference type="EMBL" id="JABBWG010000015">
    <property type="protein sequence ID" value="KAG1816716.1"/>
    <property type="molecule type" value="Genomic_DNA"/>
</dbReference>
<dbReference type="SUPFAM" id="SSF48371">
    <property type="entry name" value="ARM repeat"/>
    <property type="match status" value="1"/>
</dbReference>
<feature type="chain" id="PRO_5040408260" evidence="1">
    <location>
        <begin position="23"/>
        <end position="485"/>
    </location>
</feature>
<dbReference type="InterPro" id="IPR016024">
    <property type="entry name" value="ARM-type_fold"/>
</dbReference>
<organism evidence="2 3">
    <name type="scientific">Suillus subaureus</name>
    <dbReference type="NCBI Taxonomy" id="48587"/>
    <lineage>
        <taxon>Eukaryota</taxon>
        <taxon>Fungi</taxon>
        <taxon>Dikarya</taxon>
        <taxon>Basidiomycota</taxon>
        <taxon>Agaricomycotina</taxon>
        <taxon>Agaricomycetes</taxon>
        <taxon>Agaricomycetidae</taxon>
        <taxon>Boletales</taxon>
        <taxon>Suillineae</taxon>
        <taxon>Suillaceae</taxon>
        <taxon>Suillus</taxon>
    </lineage>
</organism>
<dbReference type="RefSeq" id="XP_041193276.1">
    <property type="nucleotide sequence ID" value="XM_041342550.1"/>
</dbReference>
<reference evidence="2" key="1">
    <citation type="journal article" date="2020" name="New Phytol.">
        <title>Comparative genomics reveals dynamic genome evolution in host specialist ectomycorrhizal fungi.</title>
        <authorList>
            <person name="Lofgren L.A."/>
            <person name="Nguyen N.H."/>
            <person name="Vilgalys R."/>
            <person name="Ruytinx J."/>
            <person name="Liao H.L."/>
            <person name="Branco S."/>
            <person name="Kuo A."/>
            <person name="LaButti K."/>
            <person name="Lipzen A."/>
            <person name="Andreopoulos W."/>
            <person name="Pangilinan J."/>
            <person name="Riley R."/>
            <person name="Hundley H."/>
            <person name="Na H."/>
            <person name="Barry K."/>
            <person name="Grigoriev I.V."/>
            <person name="Stajich J.E."/>
            <person name="Kennedy P.G."/>
        </authorList>
    </citation>
    <scope>NUCLEOTIDE SEQUENCE</scope>
    <source>
        <strain evidence="2">MN1</strain>
    </source>
</reference>
<sequence>MLRDKSATVVVAALKILVAVTSKGIPKDALSDTRRIEIVRMLKRFIKRRDFHVTPAAVAALCEICRNDQLRAEAIRSNILVTLIDLFEFDKQGLSGGPRGLMTLAEFEDVRTELARGSHIGKLVAFSRDKVVEKSNEATEELAQLSKHDELRKRIIDRGGLDSIVDNLAKPDHALFAANALVTLMQYDDAKERILNTKVDLYLLQMIEGRIFDGTVGREGIDILAEIFKNDALRSMMLKPKNPPSFDNGSWNFGGKDARRRLLKSLNAANDVWKKTTHRLVEKPATDDSDKPTNVFGILRKMIETTRLDSVQNSAINYLRIIADHEDARQAMVGVGIIEPLLWCLKATGVNILALNDVLAKIARHELLRGEIIKNDKILAEMLSSHYPVEALRMTATLESLSSHREIREEVQKMDEYQNLKKDALHYLDPHHHPHEHDLYTSASQAIKSVIGAFDTYDRTTHQNEPLYSYLDPYDHPDEIDRYMI</sequence>
<proteinExistence type="predicted"/>
<feature type="signal peptide" evidence="1">
    <location>
        <begin position="1"/>
        <end position="22"/>
    </location>
</feature>
<dbReference type="OrthoDB" id="2685962at2759"/>
<evidence type="ECO:0000313" key="3">
    <source>
        <dbReference type="Proteomes" id="UP000807769"/>
    </source>
</evidence>
<gene>
    <name evidence="2" type="ORF">BJ212DRAFT_169793</name>
</gene>
<dbReference type="Gene3D" id="1.25.10.10">
    <property type="entry name" value="Leucine-rich Repeat Variant"/>
    <property type="match status" value="2"/>
</dbReference>
<keyword evidence="1" id="KW-0732">Signal</keyword>
<evidence type="ECO:0000256" key="1">
    <source>
        <dbReference type="SAM" id="SignalP"/>
    </source>
</evidence>
<evidence type="ECO:0000313" key="2">
    <source>
        <dbReference type="EMBL" id="KAG1816716.1"/>
    </source>
</evidence>
<protein>
    <submittedName>
        <fullName evidence="2">Armadillo-type protein</fullName>
    </submittedName>
</protein>
<dbReference type="GeneID" id="64636566"/>
<keyword evidence="3" id="KW-1185">Reference proteome</keyword>
<name>A0A9P7EBI3_9AGAM</name>
<dbReference type="InterPro" id="IPR011989">
    <property type="entry name" value="ARM-like"/>
</dbReference>
<dbReference type="Proteomes" id="UP000807769">
    <property type="component" value="Unassembled WGS sequence"/>
</dbReference>
<dbReference type="AlphaFoldDB" id="A0A9P7EBI3"/>